<evidence type="ECO:0000313" key="6">
    <source>
        <dbReference type="Proteomes" id="UP000005801"/>
    </source>
</evidence>
<keyword evidence="3" id="KW-0804">Transcription</keyword>
<accession>A6GKR6</accession>
<dbReference type="Pfam" id="PF06445">
    <property type="entry name" value="GyrI-like"/>
    <property type="match status" value="1"/>
</dbReference>
<dbReference type="Gene3D" id="3.20.80.10">
    <property type="entry name" value="Regulatory factor, effector binding domain"/>
    <property type="match status" value="1"/>
</dbReference>
<dbReference type="InterPro" id="IPR020449">
    <property type="entry name" value="Tscrpt_reg_AraC-type_HTH"/>
</dbReference>
<dbReference type="PANTHER" id="PTHR40055">
    <property type="entry name" value="TRANSCRIPTIONAL REGULATOR YGIV-RELATED"/>
    <property type="match status" value="1"/>
</dbReference>
<protein>
    <submittedName>
        <fullName evidence="5">Transcriptional regulator, AraC family protein</fullName>
    </submittedName>
</protein>
<dbReference type="GO" id="GO:0043565">
    <property type="term" value="F:sequence-specific DNA binding"/>
    <property type="evidence" value="ECO:0007669"/>
    <property type="project" value="InterPro"/>
</dbReference>
<dbReference type="OrthoDB" id="5337216at2"/>
<evidence type="ECO:0000256" key="1">
    <source>
        <dbReference type="ARBA" id="ARBA00023015"/>
    </source>
</evidence>
<dbReference type="SMART" id="SM00342">
    <property type="entry name" value="HTH_ARAC"/>
    <property type="match status" value="1"/>
</dbReference>
<dbReference type="InterPro" id="IPR029442">
    <property type="entry name" value="GyrI-like"/>
</dbReference>
<dbReference type="InterPro" id="IPR018062">
    <property type="entry name" value="HTH_AraC-typ_CS"/>
</dbReference>
<proteinExistence type="predicted"/>
<evidence type="ECO:0000259" key="4">
    <source>
        <dbReference type="PROSITE" id="PS01124"/>
    </source>
</evidence>
<dbReference type="SMART" id="SM00871">
    <property type="entry name" value="AraC_E_bind"/>
    <property type="match status" value="1"/>
</dbReference>
<keyword evidence="6" id="KW-1185">Reference proteome</keyword>
<sequence length="306" mass="34114">MGNGEEYRRRINRAQDYIEQNLGRSLSLEEVAQQAAFSPYHFHRLYTAMTGESLYQFILRLRLEKAAAVAVACPHRSITEIALETGFSSPATFARAFKAKFGVSASEYRGRKDRKAVGKDRNALRKDRNAAASTRPYLGEVMNTFPAQSINVEDHPQKQLAYLRHVGPYAGDSALFEGLWGRYCAWAGPRGLLGAPNSEMVCIYHDNPEITEDDKLRISLGVTVAPGTETSGEINLLTIPAGKYVCARFELTSKDYAGAWNTLMGWLPNSGYQPDDRPVYETYLSDPSEDPEGKHLVEIRMGVKPL</sequence>
<dbReference type="InterPro" id="IPR010499">
    <property type="entry name" value="AraC_E-bd"/>
</dbReference>
<dbReference type="InterPro" id="IPR011256">
    <property type="entry name" value="Reg_factor_effector_dom_sf"/>
</dbReference>
<dbReference type="Pfam" id="PF12833">
    <property type="entry name" value="HTH_18"/>
    <property type="match status" value="1"/>
</dbReference>
<dbReference type="InterPro" id="IPR050908">
    <property type="entry name" value="SmbC-like"/>
</dbReference>
<dbReference type="RefSeq" id="WP_006977302.1">
    <property type="nucleotide sequence ID" value="NZ_ABCS01000220.1"/>
</dbReference>
<evidence type="ECO:0000313" key="5">
    <source>
        <dbReference type="EMBL" id="EDM73535.1"/>
    </source>
</evidence>
<dbReference type="eggNOG" id="COG3449">
    <property type="taxonomic scope" value="Bacteria"/>
</dbReference>
<dbReference type="PROSITE" id="PS01124">
    <property type="entry name" value="HTH_ARAC_FAMILY_2"/>
    <property type="match status" value="1"/>
</dbReference>
<keyword evidence="2" id="KW-0238">DNA-binding</keyword>
<evidence type="ECO:0000256" key="2">
    <source>
        <dbReference type="ARBA" id="ARBA00023125"/>
    </source>
</evidence>
<dbReference type="InterPro" id="IPR009057">
    <property type="entry name" value="Homeodomain-like_sf"/>
</dbReference>
<dbReference type="InterPro" id="IPR018060">
    <property type="entry name" value="HTH_AraC"/>
</dbReference>
<dbReference type="eggNOG" id="COG2207">
    <property type="taxonomic scope" value="Bacteria"/>
</dbReference>
<organism evidence="5 6">
    <name type="scientific">Plesiocystis pacifica SIR-1</name>
    <dbReference type="NCBI Taxonomy" id="391625"/>
    <lineage>
        <taxon>Bacteria</taxon>
        <taxon>Pseudomonadati</taxon>
        <taxon>Myxococcota</taxon>
        <taxon>Polyangia</taxon>
        <taxon>Nannocystales</taxon>
        <taxon>Nannocystaceae</taxon>
        <taxon>Plesiocystis</taxon>
    </lineage>
</organism>
<name>A6GKR6_9BACT</name>
<dbReference type="Gene3D" id="1.10.10.60">
    <property type="entry name" value="Homeodomain-like"/>
    <property type="match status" value="2"/>
</dbReference>
<evidence type="ECO:0000256" key="3">
    <source>
        <dbReference type="ARBA" id="ARBA00023163"/>
    </source>
</evidence>
<dbReference type="PRINTS" id="PR00032">
    <property type="entry name" value="HTHARAC"/>
</dbReference>
<dbReference type="AlphaFoldDB" id="A6GKR6"/>
<reference evidence="5 6" key="1">
    <citation type="submission" date="2007-06" db="EMBL/GenBank/DDBJ databases">
        <authorList>
            <person name="Shimkets L."/>
            <person name="Ferriera S."/>
            <person name="Johnson J."/>
            <person name="Kravitz S."/>
            <person name="Beeson K."/>
            <person name="Sutton G."/>
            <person name="Rogers Y.-H."/>
            <person name="Friedman R."/>
            <person name="Frazier M."/>
            <person name="Venter J.C."/>
        </authorList>
    </citation>
    <scope>NUCLEOTIDE SEQUENCE [LARGE SCALE GENOMIC DNA]</scope>
    <source>
        <strain evidence="5 6">SIR-1</strain>
    </source>
</reference>
<dbReference type="EMBL" id="ABCS01000220">
    <property type="protein sequence ID" value="EDM73535.1"/>
    <property type="molecule type" value="Genomic_DNA"/>
</dbReference>
<feature type="domain" description="HTH araC/xylS-type" evidence="4">
    <location>
        <begin position="12"/>
        <end position="111"/>
    </location>
</feature>
<comment type="caution">
    <text evidence="5">The sequence shown here is derived from an EMBL/GenBank/DDBJ whole genome shotgun (WGS) entry which is preliminary data.</text>
</comment>
<keyword evidence="1" id="KW-0805">Transcription regulation</keyword>
<dbReference type="GO" id="GO:0003700">
    <property type="term" value="F:DNA-binding transcription factor activity"/>
    <property type="evidence" value="ECO:0007669"/>
    <property type="project" value="InterPro"/>
</dbReference>
<dbReference type="Proteomes" id="UP000005801">
    <property type="component" value="Unassembled WGS sequence"/>
</dbReference>
<dbReference type="STRING" id="391625.PPSIR1_15495"/>
<dbReference type="PANTHER" id="PTHR40055:SF1">
    <property type="entry name" value="TRANSCRIPTIONAL REGULATOR YGIV-RELATED"/>
    <property type="match status" value="1"/>
</dbReference>
<gene>
    <name evidence="5" type="ORF">PPSIR1_15495</name>
</gene>
<dbReference type="SUPFAM" id="SSF46689">
    <property type="entry name" value="Homeodomain-like"/>
    <property type="match status" value="2"/>
</dbReference>
<dbReference type="SUPFAM" id="SSF55136">
    <property type="entry name" value="Probable bacterial effector-binding domain"/>
    <property type="match status" value="1"/>
</dbReference>
<dbReference type="PROSITE" id="PS00041">
    <property type="entry name" value="HTH_ARAC_FAMILY_1"/>
    <property type="match status" value="1"/>
</dbReference>